<sequence>MFRVFKSQYHYKRSRFPPIRLGRLTVAAFLPVESYQAGMLRSNWHSQVQPKEGPVNDIGHLISSTRLPSLLASGQWSVKVSFQLDLSLALQGCNKLICYSSGAYTEAKHGKSSLRRKREWEETKMGQKKTPRRRDPAEYKRMRERKCRKY</sequence>
<dbReference type="EMBL" id="JAWDGP010007896">
    <property type="protein sequence ID" value="KAK3701272.1"/>
    <property type="molecule type" value="Genomic_DNA"/>
</dbReference>
<proteinExistence type="predicted"/>
<accession>A0AAE1CJT0</accession>
<feature type="region of interest" description="Disordered" evidence="1">
    <location>
        <begin position="110"/>
        <end position="150"/>
    </location>
</feature>
<dbReference type="AlphaFoldDB" id="A0AAE1CJT0"/>
<keyword evidence="3" id="KW-1185">Reference proteome</keyword>
<evidence type="ECO:0000313" key="3">
    <source>
        <dbReference type="Proteomes" id="UP001283361"/>
    </source>
</evidence>
<gene>
    <name evidence="2" type="ORF">RRG08_066765</name>
</gene>
<evidence type="ECO:0000313" key="2">
    <source>
        <dbReference type="EMBL" id="KAK3701272.1"/>
    </source>
</evidence>
<protein>
    <submittedName>
        <fullName evidence="2">Uncharacterized protein</fullName>
    </submittedName>
</protein>
<reference evidence="2" key="1">
    <citation type="journal article" date="2023" name="G3 (Bethesda)">
        <title>A reference genome for the long-term kleptoplast-retaining sea slug Elysia crispata morphotype clarki.</title>
        <authorList>
            <person name="Eastman K.E."/>
            <person name="Pendleton A.L."/>
            <person name="Shaikh M.A."/>
            <person name="Suttiyut T."/>
            <person name="Ogas R."/>
            <person name="Tomko P."/>
            <person name="Gavelis G."/>
            <person name="Widhalm J.R."/>
            <person name="Wisecaver J.H."/>
        </authorList>
    </citation>
    <scope>NUCLEOTIDE SEQUENCE</scope>
    <source>
        <strain evidence="2">ECLA1</strain>
    </source>
</reference>
<name>A0AAE1CJT0_9GAST</name>
<comment type="caution">
    <text evidence="2">The sequence shown here is derived from an EMBL/GenBank/DDBJ whole genome shotgun (WGS) entry which is preliminary data.</text>
</comment>
<organism evidence="2 3">
    <name type="scientific">Elysia crispata</name>
    <name type="common">lettuce slug</name>
    <dbReference type="NCBI Taxonomy" id="231223"/>
    <lineage>
        <taxon>Eukaryota</taxon>
        <taxon>Metazoa</taxon>
        <taxon>Spiralia</taxon>
        <taxon>Lophotrochozoa</taxon>
        <taxon>Mollusca</taxon>
        <taxon>Gastropoda</taxon>
        <taxon>Heterobranchia</taxon>
        <taxon>Euthyneura</taxon>
        <taxon>Panpulmonata</taxon>
        <taxon>Sacoglossa</taxon>
        <taxon>Placobranchoidea</taxon>
        <taxon>Plakobranchidae</taxon>
        <taxon>Elysia</taxon>
    </lineage>
</organism>
<evidence type="ECO:0000256" key="1">
    <source>
        <dbReference type="SAM" id="MobiDB-lite"/>
    </source>
</evidence>
<dbReference type="Proteomes" id="UP001283361">
    <property type="component" value="Unassembled WGS sequence"/>
</dbReference>